<gene>
    <name evidence="1" type="ORF">BH720_003120</name>
</gene>
<dbReference type="Proteomes" id="UP000095472">
    <property type="component" value="Chromosome"/>
</dbReference>
<protein>
    <submittedName>
        <fullName evidence="1">Uncharacterized protein</fullName>
    </submittedName>
</protein>
<organism evidence="1 2">
    <name type="scientific">Desertifilum tharense IPPAS B-1220</name>
    <dbReference type="NCBI Taxonomy" id="1781255"/>
    <lineage>
        <taxon>Bacteria</taxon>
        <taxon>Bacillati</taxon>
        <taxon>Cyanobacteriota</taxon>
        <taxon>Cyanophyceae</taxon>
        <taxon>Desertifilales</taxon>
        <taxon>Desertifilaceae</taxon>
        <taxon>Desertifilum</taxon>
    </lineage>
</organism>
<proteinExistence type="predicted"/>
<accession>A0ACD5GVM7</accession>
<dbReference type="EMBL" id="CP182909">
    <property type="protein sequence ID" value="XPM64917.1"/>
    <property type="molecule type" value="Genomic_DNA"/>
</dbReference>
<keyword evidence="2" id="KW-1185">Reference proteome</keyword>
<evidence type="ECO:0000313" key="2">
    <source>
        <dbReference type="Proteomes" id="UP000095472"/>
    </source>
</evidence>
<reference evidence="1 2" key="1">
    <citation type="journal article" date="2016" name="Genome Announc.">
        <title>Draft Genome Sequence of the Thermotolerant Cyanobacterium Desertifilum sp. IPPAS B-1220.</title>
        <authorList>
            <person name="Mironov K.S."/>
            <person name="Sinetova M.A."/>
            <person name="Bolatkhan K."/>
            <person name="Zayadan B.K."/>
            <person name="Ustinova V.V."/>
            <person name="Kupriyanova E.V."/>
            <person name="Skrypnik A.N."/>
            <person name="Gogoleva N.E."/>
            <person name="Gogolev Y.V."/>
            <person name="Los D.A."/>
        </authorList>
    </citation>
    <scope>NUCLEOTIDE SEQUENCE [LARGE SCALE GENOMIC DNA]</scope>
    <source>
        <strain evidence="1 2">IPPAS B-1220</strain>
    </source>
</reference>
<evidence type="ECO:0000313" key="1">
    <source>
        <dbReference type="EMBL" id="XPM64917.1"/>
    </source>
</evidence>
<name>A0ACD5GVM7_9CYAN</name>
<sequence>MIDVSGVFTGELLDDVPLIAGDRIIIPEREIIQSELVRPSQITPRRFQSSCLTYRFLTLGETSRCNKSPTVPASPTPSLLENASAVPPQLTPDGEPP</sequence>